<dbReference type="Proteomes" id="UP001632037">
    <property type="component" value="Unassembled WGS sequence"/>
</dbReference>
<dbReference type="AlphaFoldDB" id="A0ABD3FHE0"/>
<dbReference type="PANTHER" id="PTHR31827:SF1">
    <property type="entry name" value="EMB|CAB89363.1"/>
    <property type="match status" value="1"/>
</dbReference>
<comment type="caution">
    <text evidence="2">The sequence shown here is derived from an EMBL/GenBank/DDBJ whole genome shotgun (WGS) entry which is preliminary data.</text>
</comment>
<proteinExistence type="predicted"/>
<name>A0ABD3FHE0_9STRA</name>
<gene>
    <name evidence="2" type="ORF">V7S43_009913</name>
</gene>
<evidence type="ECO:0000313" key="2">
    <source>
        <dbReference type="EMBL" id="KAL3665285.1"/>
    </source>
</evidence>
<keyword evidence="3" id="KW-1185">Reference proteome</keyword>
<accession>A0ABD3FHE0</accession>
<sequence length="323" mass="35445">MLLPHSHRVTSPCTFENHYESDVASAASGRPRPSNTMQPWTPPENTIVLTDLLRSQPQRDAVYVKPEPEFVNSRPGFVELPPLLPPRAPMLPAISDVLRSTSPQQQRYQEDTFVSTPQFLETPTYSAAFMARPNATDYSKRSGFVMPSLPAPSSPYAVVSGDLTPPGLVGARTRPIGTPSPRTARPASRTCRYTGCTHYVVDHGLCVRHGGGKRCTAEGCSSRAKHFGRCWKHGGSMECKSPGCSNRAKSRGYCWSHGGGTKCKTGDCDKIAISNGLCWAHGGGKRCIVQGCRKQAYERTCNYCNSHFQQYQQTAIALTRHQN</sequence>
<feature type="domain" description="WRKY19-like zinc finger" evidence="1">
    <location>
        <begin position="260"/>
        <end position="283"/>
    </location>
</feature>
<evidence type="ECO:0000259" key="1">
    <source>
        <dbReference type="Pfam" id="PF24906"/>
    </source>
</evidence>
<dbReference type="PANTHER" id="PTHR31827">
    <property type="entry name" value="EMB|CAB89363.1"/>
    <property type="match status" value="1"/>
</dbReference>
<evidence type="ECO:0000313" key="3">
    <source>
        <dbReference type="Proteomes" id="UP001632037"/>
    </source>
</evidence>
<dbReference type="Pfam" id="PF24906">
    <property type="entry name" value="Zf_WRKY19"/>
    <property type="match status" value="2"/>
</dbReference>
<organism evidence="2 3">
    <name type="scientific">Phytophthora oleae</name>
    <dbReference type="NCBI Taxonomy" id="2107226"/>
    <lineage>
        <taxon>Eukaryota</taxon>
        <taxon>Sar</taxon>
        <taxon>Stramenopiles</taxon>
        <taxon>Oomycota</taxon>
        <taxon>Peronosporomycetes</taxon>
        <taxon>Peronosporales</taxon>
        <taxon>Peronosporaceae</taxon>
        <taxon>Phytophthora</taxon>
    </lineage>
</organism>
<dbReference type="InterPro" id="IPR056866">
    <property type="entry name" value="Znf_WRKY19"/>
</dbReference>
<reference evidence="2 3" key="1">
    <citation type="submission" date="2024-09" db="EMBL/GenBank/DDBJ databases">
        <title>Genome sequencing and assembly of Phytophthora oleae, isolate VK10A, causative agent of rot of olive drupes.</title>
        <authorList>
            <person name="Conti Taguali S."/>
            <person name="Riolo M."/>
            <person name="La Spada F."/>
            <person name="Cacciola S.O."/>
            <person name="Dionisio G."/>
        </authorList>
    </citation>
    <scope>NUCLEOTIDE SEQUENCE [LARGE SCALE GENOMIC DNA]</scope>
    <source>
        <strain evidence="2 3">VK10A</strain>
    </source>
</reference>
<feature type="domain" description="WRKY19-like zinc finger" evidence="1">
    <location>
        <begin position="239"/>
        <end position="259"/>
    </location>
</feature>
<dbReference type="EMBL" id="JBIMZQ010000021">
    <property type="protein sequence ID" value="KAL3665285.1"/>
    <property type="molecule type" value="Genomic_DNA"/>
</dbReference>
<protein>
    <recommendedName>
        <fullName evidence="1">WRKY19-like zinc finger domain-containing protein</fullName>
    </recommendedName>
</protein>